<dbReference type="Gene3D" id="3.30.565.10">
    <property type="entry name" value="Histidine kinase-like ATPase, C-terminal domain"/>
    <property type="match status" value="1"/>
</dbReference>
<evidence type="ECO:0000256" key="6">
    <source>
        <dbReference type="ARBA" id="ARBA00022777"/>
    </source>
</evidence>
<accession>A0ABT6SGK0</accession>
<keyword evidence="10" id="KW-0472">Membrane</keyword>
<protein>
    <recommendedName>
        <fullName evidence="2">histidine kinase</fullName>
        <ecNumber evidence="2">2.7.13.3</ecNumber>
    </recommendedName>
</protein>
<feature type="transmembrane region" description="Helical" evidence="10">
    <location>
        <begin position="141"/>
        <end position="161"/>
    </location>
</feature>
<dbReference type="InterPro" id="IPR050482">
    <property type="entry name" value="Sensor_HK_TwoCompSys"/>
</dbReference>
<organism evidence="12 13">
    <name type="scientific">Streptomyces cavernicola</name>
    <dbReference type="NCBI Taxonomy" id="3043613"/>
    <lineage>
        <taxon>Bacteria</taxon>
        <taxon>Bacillati</taxon>
        <taxon>Actinomycetota</taxon>
        <taxon>Actinomycetes</taxon>
        <taxon>Kitasatosporales</taxon>
        <taxon>Streptomycetaceae</taxon>
        <taxon>Streptomyces</taxon>
    </lineage>
</organism>
<evidence type="ECO:0000256" key="2">
    <source>
        <dbReference type="ARBA" id="ARBA00012438"/>
    </source>
</evidence>
<name>A0ABT6SGK0_9ACTN</name>
<comment type="catalytic activity">
    <reaction evidence="1">
        <text>ATP + protein L-histidine = ADP + protein N-phospho-L-histidine.</text>
        <dbReference type="EC" id="2.7.13.3"/>
    </reaction>
</comment>
<evidence type="ECO:0000256" key="1">
    <source>
        <dbReference type="ARBA" id="ARBA00000085"/>
    </source>
</evidence>
<keyword evidence="10" id="KW-1133">Transmembrane helix</keyword>
<keyword evidence="13" id="KW-1185">Reference proteome</keyword>
<evidence type="ECO:0000256" key="4">
    <source>
        <dbReference type="ARBA" id="ARBA00022679"/>
    </source>
</evidence>
<dbReference type="CDD" id="cd16917">
    <property type="entry name" value="HATPase_UhpB-NarQ-NarX-like"/>
    <property type="match status" value="1"/>
</dbReference>
<keyword evidence="9" id="KW-0175">Coiled coil</keyword>
<comment type="caution">
    <text evidence="12">The sequence shown here is derived from an EMBL/GenBank/DDBJ whole genome shotgun (WGS) entry which is preliminary data.</text>
</comment>
<evidence type="ECO:0000256" key="7">
    <source>
        <dbReference type="ARBA" id="ARBA00022840"/>
    </source>
</evidence>
<keyword evidence="3" id="KW-0597">Phosphoprotein</keyword>
<keyword evidence="6 12" id="KW-0418">Kinase</keyword>
<dbReference type="PANTHER" id="PTHR24421">
    <property type="entry name" value="NITRATE/NITRITE SENSOR PROTEIN NARX-RELATED"/>
    <property type="match status" value="1"/>
</dbReference>
<dbReference type="Pfam" id="PF07730">
    <property type="entry name" value="HisKA_3"/>
    <property type="match status" value="1"/>
</dbReference>
<reference evidence="12 13" key="1">
    <citation type="submission" date="2023-05" db="EMBL/GenBank/DDBJ databases">
        <title>Draft genome sequence of Streptomyces sp. B-S-A6 isolated from a cave soil in Thailand.</title>
        <authorList>
            <person name="Chamroensaksri N."/>
            <person name="Muangham S."/>
        </authorList>
    </citation>
    <scope>NUCLEOTIDE SEQUENCE [LARGE SCALE GENOMIC DNA]</scope>
    <source>
        <strain evidence="12 13">B-S-A6</strain>
    </source>
</reference>
<evidence type="ECO:0000313" key="13">
    <source>
        <dbReference type="Proteomes" id="UP001223978"/>
    </source>
</evidence>
<dbReference type="PANTHER" id="PTHR24421:SF10">
    <property type="entry name" value="NITRATE_NITRITE SENSOR PROTEIN NARQ"/>
    <property type="match status" value="1"/>
</dbReference>
<dbReference type="EC" id="2.7.13.3" evidence="2"/>
<evidence type="ECO:0000256" key="5">
    <source>
        <dbReference type="ARBA" id="ARBA00022741"/>
    </source>
</evidence>
<dbReference type="Gene3D" id="1.20.5.1930">
    <property type="match status" value="1"/>
</dbReference>
<feature type="transmembrane region" description="Helical" evidence="10">
    <location>
        <begin position="77"/>
        <end position="100"/>
    </location>
</feature>
<keyword evidence="10" id="KW-0812">Transmembrane</keyword>
<proteinExistence type="predicted"/>
<evidence type="ECO:0000256" key="10">
    <source>
        <dbReference type="SAM" id="Phobius"/>
    </source>
</evidence>
<feature type="domain" description="Signal transduction histidine kinase subgroup 3 dimerisation and phosphoacceptor" evidence="11">
    <location>
        <begin position="193"/>
        <end position="258"/>
    </location>
</feature>
<sequence length="408" mass="42896">MAELPPGRTARTSTGPLWWPSRRAAVLDVLLALCSAALVLLDLRGVFPGLPVPLRALQLLVVTAGAGLLLVRRTRPALLTVGALVVLLLGSDWLIPFALYALGRYEGIGRRSAWLTGVAYAVTALSSVLPGEQLGGSTDWWLEAAVALALVAVPLLLGAYLRTRHRLVAQLRERAEQLERERHLLAAQALAEERARMAREMHDVVAHQIGLVVVYSNVLQTAADDDPAQLREIGQRMGDSGRKALAELREVISVLRAAGTDPAPGGAAAHGGLPALRALVQESRDVGLPVGLRMDGAERPLPAPVAHTVFRLVQEALSNARKHARGAATEVCVAYGTAEVAVVVRNAAPASGGATAFEALPGSGHGLVGMRERVAECGGAFTAGATADGGYEVRAALPYAEGPERPRL</sequence>
<keyword evidence="7" id="KW-0067">ATP-binding</keyword>
<evidence type="ECO:0000256" key="8">
    <source>
        <dbReference type="ARBA" id="ARBA00023012"/>
    </source>
</evidence>
<dbReference type="RefSeq" id="WP_282544913.1">
    <property type="nucleotide sequence ID" value="NZ_JASCIQ010000028.1"/>
</dbReference>
<keyword evidence="5" id="KW-0547">Nucleotide-binding</keyword>
<dbReference type="InterPro" id="IPR036890">
    <property type="entry name" value="HATPase_C_sf"/>
</dbReference>
<dbReference type="Proteomes" id="UP001223978">
    <property type="component" value="Unassembled WGS sequence"/>
</dbReference>
<evidence type="ECO:0000256" key="3">
    <source>
        <dbReference type="ARBA" id="ARBA00022553"/>
    </source>
</evidence>
<keyword evidence="4" id="KW-0808">Transferase</keyword>
<evidence type="ECO:0000256" key="9">
    <source>
        <dbReference type="SAM" id="Coils"/>
    </source>
</evidence>
<keyword evidence="8" id="KW-0902">Two-component regulatory system</keyword>
<dbReference type="InterPro" id="IPR011712">
    <property type="entry name" value="Sig_transdc_His_kin_sub3_dim/P"/>
</dbReference>
<evidence type="ECO:0000313" key="12">
    <source>
        <dbReference type="EMBL" id="MDI3406984.1"/>
    </source>
</evidence>
<feature type="coiled-coil region" evidence="9">
    <location>
        <begin position="161"/>
        <end position="195"/>
    </location>
</feature>
<evidence type="ECO:0000259" key="11">
    <source>
        <dbReference type="Pfam" id="PF07730"/>
    </source>
</evidence>
<gene>
    <name evidence="12" type="ORF">QIS96_24620</name>
</gene>
<dbReference type="GO" id="GO:0016301">
    <property type="term" value="F:kinase activity"/>
    <property type="evidence" value="ECO:0007669"/>
    <property type="project" value="UniProtKB-KW"/>
</dbReference>
<dbReference type="EMBL" id="JASCIQ010000028">
    <property type="protein sequence ID" value="MDI3406984.1"/>
    <property type="molecule type" value="Genomic_DNA"/>
</dbReference>
<feature type="transmembrane region" description="Helical" evidence="10">
    <location>
        <begin position="53"/>
        <end position="71"/>
    </location>
</feature>
<dbReference type="SUPFAM" id="SSF55874">
    <property type="entry name" value="ATPase domain of HSP90 chaperone/DNA topoisomerase II/histidine kinase"/>
    <property type="match status" value="1"/>
</dbReference>